<dbReference type="RefSeq" id="WP_136964281.1">
    <property type="nucleotide sequence ID" value="NZ_CP039690.1"/>
</dbReference>
<accession>A0A4D7BIL2</accession>
<dbReference type="EMBL" id="CP039690">
    <property type="protein sequence ID" value="QCI68866.1"/>
    <property type="molecule type" value="Genomic_DNA"/>
</dbReference>
<dbReference type="Proteomes" id="UP000298781">
    <property type="component" value="Chromosome"/>
</dbReference>
<protein>
    <submittedName>
        <fullName evidence="1">Uncharacterized protein</fullName>
    </submittedName>
</protein>
<keyword evidence="2" id="KW-1185">Reference proteome</keyword>
<evidence type="ECO:0000313" key="1">
    <source>
        <dbReference type="EMBL" id="QCI68866.1"/>
    </source>
</evidence>
<reference evidence="1 2" key="1">
    <citation type="submission" date="2019-04" db="EMBL/GenBank/DDBJ databases">
        <title>Phreatobacter aquaticus sp. nov.</title>
        <authorList>
            <person name="Choi A."/>
        </authorList>
    </citation>
    <scope>NUCLEOTIDE SEQUENCE [LARGE SCALE GENOMIC DNA]</scope>
    <source>
        <strain evidence="1 2">KCTC 52518</strain>
    </source>
</reference>
<proteinExistence type="predicted"/>
<dbReference type="KEGG" id="pstg:E8M01_34330"/>
<dbReference type="AlphaFoldDB" id="A0A4D7BIL2"/>
<sequence>MTGRRGTGASGRRPPAALAKALLIGLLGVGGPPDRAGAIQAARATGVPDRAVPADLVGAWAFSVAIGNYCNPLGHCSPDSGGSMSFTIRADGQAEHALVETSRVEGCGQIRTLTRKRGTIKVNGPTLVFLTRSGTYTSSNGCRPDLTGTWNLEARDLAPRALTWQLVADPGAPGQQALRLVDPENQMSGTYSRR</sequence>
<organism evidence="1 2">
    <name type="scientific">Phreatobacter stygius</name>
    <dbReference type="NCBI Taxonomy" id="1940610"/>
    <lineage>
        <taxon>Bacteria</taxon>
        <taxon>Pseudomonadati</taxon>
        <taxon>Pseudomonadota</taxon>
        <taxon>Alphaproteobacteria</taxon>
        <taxon>Hyphomicrobiales</taxon>
        <taxon>Phreatobacteraceae</taxon>
        <taxon>Phreatobacter</taxon>
    </lineage>
</organism>
<evidence type="ECO:0000313" key="2">
    <source>
        <dbReference type="Proteomes" id="UP000298781"/>
    </source>
</evidence>
<gene>
    <name evidence="1" type="ORF">E8M01_34330</name>
</gene>
<dbReference type="OrthoDB" id="8087117at2"/>
<name>A0A4D7BIL2_9HYPH</name>